<dbReference type="PANTHER" id="PTHR47534:SF3">
    <property type="entry name" value="ALCOHOL DEHYDROGENASE-LIKE C-TERMINAL DOMAIN-CONTAINING PROTEIN"/>
    <property type="match status" value="1"/>
</dbReference>
<evidence type="ECO:0000313" key="2">
    <source>
        <dbReference type="EMBL" id="RVX70881.1"/>
    </source>
</evidence>
<reference evidence="2 3" key="1">
    <citation type="submission" date="2017-03" db="EMBL/GenBank/DDBJ databases">
        <title>Genomes of endolithic fungi from Antarctica.</title>
        <authorList>
            <person name="Coleine C."/>
            <person name="Masonjones S."/>
            <person name="Stajich J.E."/>
        </authorList>
    </citation>
    <scope>NUCLEOTIDE SEQUENCE [LARGE SCALE GENOMIC DNA]</scope>
    <source>
        <strain evidence="2 3">CCFEE 6314</strain>
    </source>
</reference>
<dbReference type="VEuPathDB" id="FungiDB:PV10_01363"/>
<dbReference type="InterPro" id="IPR036291">
    <property type="entry name" value="NAD(P)-bd_dom_sf"/>
</dbReference>
<evidence type="ECO:0000313" key="3">
    <source>
        <dbReference type="Proteomes" id="UP000288859"/>
    </source>
</evidence>
<dbReference type="InterPro" id="IPR052228">
    <property type="entry name" value="Sec_Metab_Biosynth_Oxidored"/>
</dbReference>
<name>A0A438N5H0_EXOME</name>
<dbReference type="InterPro" id="IPR002347">
    <property type="entry name" value="SDR_fam"/>
</dbReference>
<accession>A0A438N5H0</accession>
<keyword evidence="1" id="KW-0560">Oxidoreductase</keyword>
<gene>
    <name evidence="2" type="ORF">B0A52_06038</name>
</gene>
<evidence type="ECO:0000256" key="1">
    <source>
        <dbReference type="ARBA" id="ARBA00023002"/>
    </source>
</evidence>
<dbReference type="Gene3D" id="3.40.50.720">
    <property type="entry name" value="NAD(P)-binding Rossmann-like Domain"/>
    <property type="match status" value="1"/>
</dbReference>
<sequence>MMVTYSDIRLNNSSLSIAGGGTTGNGNGNGKNNGPVVVFVGGTSGIGRSTFEAVLRHIASPTIYLVGRSEAGLKQQIQQGQALNAKAKIVPVLTGDLTLVKSAQTTAQKIASLAGSRVDLLFLSQGYFSFATRPNWTVEGLDKITAIRYHSRMRFVVTLLPLLRASPSPRVVSILASGKEGTLDLNDLSFKQSYGPVFAAGASATLNTLAFEALAAQPDNDKIVFIHLYPGGVATGMKALEGPAMLRFLYNHTSRSFLKVFGRSLEEVGERVLFAATNGRFRRLADGVSGEGTMVQHGSNGKIGSGVYLVQDDSSVVIGNEHVEKLRDQGGPKKILEYTLAEFERIESSKAAS</sequence>
<proteinExistence type="predicted"/>
<dbReference type="EMBL" id="NAJM01000020">
    <property type="protein sequence ID" value="RVX70881.1"/>
    <property type="molecule type" value="Genomic_DNA"/>
</dbReference>
<dbReference type="Proteomes" id="UP000288859">
    <property type="component" value="Unassembled WGS sequence"/>
</dbReference>
<protein>
    <submittedName>
        <fullName evidence="2">Uncharacterized protein</fullName>
    </submittedName>
</protein>
<dbReference type="SUPFAM" id="SSF51735">
    <property type="entry name" value="NAD(P)-binding Rossmann-fold domains"/>
    <property type="match status" value="1"/>
</dbReference>
<dbReference type="AlphaFoldDB" id="A0A438N5H0"/>
<dbReference type="PANTHER" id="PTHR47534">
    <property type="entry name" value="YALI0E05731P"/>
    <property type="match status" value="1"/>
</dbReference>
<dbReference type="OrthoDB" id="2898509at2759"/>
<dbReference type="GO" id="GO:0016491">
    <property type="term" value="F:oxidoreductase activity"/>
    <property type="evidence" value="ECO:0007669"/>
    <property type="project" value="UniProtKB-KW"/>
</dbReference>
<comment type="caution">
    <text evidence="2">The sequence shown here is derived from an EMBL/GenBank/DDBJ whole genome shotgun (WGS) entry which is preliminary data.</text>
</comment>
<organism evidence="2 3">
    <name type="scientific">Exophiala mesophila</name>
    <name type="common">Black yeast-like fungus</name>
    <dbReference type="NCBI Taxonomy" id="212818"/>
    <lineage>
        <taxon>Eukaryota</taxon>
        <taxon>Fungi</taxon>
        <taxon>Dikarya</taxon>
        <taxon>Ascomycota</taxon>
        <taxon>Pezizomycotina</taxon>
        <taxon>Eurotiomycetes</taxon>
        <taxon>Chaetothyriomycetidae</taxon>
        <taxon>Chaetothyriales</taxon>
        <taxon>Herpotrichiellaceae</taxon>
        <taxon>Exophiala</taxon>
    </lineage>
</organism>
<dbReference type="Pfam" id="PF00106">
    <property type="entry name" value="adh_short"/>
    <property type="match status" value="1"/>
</dbReference>